<evidence type="ECO:0000259" key="5">
    <source>
        <dbReference type="PROSITE" id="PS51379"/>
    </source>
</evidence>
<dbReference type="SUPFAM" id="SSF54862">
    <property type="entry name" value="4Fe-4S ferredoxins"/>
    <property type="match status" value="1"/>
</dbReference>
<dbReference type="InterPro" id="IPR017900">
    <property type="entry name" value="4Fe4S_Fe_S_CS"/>
</dbReference>
<dbReference type="InterPro" id="IPR050954">
    <property type="entry name" value="ET_IronSulfur_Cluster-Binding"/>
</dbReference>
<dbReference type="Pfam" id="PF13247">
    <property type="entry name" value="Fer4_11"/>
    <property type="match status" value="1"/>
</dbReference>
<dbReference type="AlphaFoldDB" id="A0A7V5P159"/>
<dbReference type="PANTHER" id="PTHR43177">
    <property type="entry name" value="PROTEIN NRFC"/>
    <property type="match status" value="1"/>
</dbReference>
<proteinExistence type="predicted"/>
<keyword evidence="2" id="KW-0479">Metal-binding</keyword>
<evidence type="ECO:0000256" key="1">
    <source>
        <dbReference type="ARBA" id="ARBA00022485"/>
    </source>
</evidence>
<dbReference type="PROSITE" id="PS00198">
    <property type="entry name" value="4FE4S_FER_1"/>
    <property type="match status" value="1"/>
</dbReference>
<accession>A0A7V5P159</accession>
<dbReference type="PROSITE" id="PS51379">
    <property type="entry name" value="4FE4S_FER_2"/>
    <property type="match status" value="3"/>
</dbReference>
<reference evidence="6" key="1">
    <citation type="journal article" date="2020" name="mSystems">
        <title>Genome- and Community-Level Interaction Insights into Carbon Utilization and Element Cycling Functions of Hydrothermarchaeota in Hydrothermal Sediment.</title>
        <authorList>
            <person name="Zhou Z."/>
            <person name="Liu Y."/>
            <person name="Xu W."/>
            <person name="Pan J."/>
            <person name="Luo Z.H."/>
            <person name="Li M."/>
        </authorList>
    </citation>
    <scope>NUCLEOTIDE SEQUENCE [LARGE SCALE GENOMIC DNA]</scope>
    <source>
        <strain evidence="6">HyVt-533</strain>
    </source>
</reference>
<evidence type="ECO:0000313" key="6">
    <source>
        <dbReference type="EMBL" id="HHI97938.1"/>
    </source>
</evidence>
<keyword evidence="4" id="KW-0411">Iron-sulfur</keyword>
<feature type="domain" description="4Fe-4S ferredoxin-type" evidence="5">
    <location>
        <begin position="151"/>
        <end position="180"/>
    </location>
</feature>
<feature type="domain" description="4Fe-4S ferredoxin-type" evidence="5">
    <location>
        <begin position="72"/>
        <end position="91"/>
    </location>
</feature>
<keyword evidence="3" id="KW-0408">Iron</keyword>
<feature type="domain" description="4Fe-4S ferredoxin-type" evidence="5">
    <location>
        <begin position="118"/>
        <end position="149"/>
    </location>
</feature>
<keyword evidence="1" id="KW-0004">4Fe-4S</keyword>
<comment type="caution">
    <text evidence="6">The sequence shown here is derived from an EMBL/GenBank/DDBJ whole genome shotgun (WGS) entry which is preliminary data.</text>
</comment>
<organism evidence="6">
    <name type="scientific">Thermodesulfatator atlanticus</name>
    <dbReference type="NCBI Taxonomy" id="501497"/>
    <lineage>
        <taxon>Bacteria</taxon>
        <taxon>Pseudomonadati</taxon>
        <taxon>Thermodesulfobacteriota</taxon>
        <taxon>Thermodesulfobacteria</taxon>
        <taxon>Thermodesulfobacteriales</taxon>
        <taxon>Thermodesulfatatoraceae</taxon>
        <taxon>Thermodesulfatator</taxon>
    </lineage>
</organism>
<dbReference type="CDD" id="cd10551">
    <property type="entry name" value="PsrB"/>
    <property type="match status" value="1"/>
</dbReference>
<dbReference type="GO" id="GO:0051539">
    <property type="term" value="F:4 iron, 4 sulfur cluster binding"/>
    <property type="evidence" value="ECO:0007669"/>
    <property type="project" value="UniProtKB-KW"/>
</dbReference>
<dbReference type="Proteomes" id="UP000886101">
    <property type="component" value="Unassembled WGS sequence"/>
</dbReference>
<name>A0A7V5P159_9BACT</name>
<evidence type="ECO:0000256" key="2">
    <source>
        <dbReference type="ARBA" id="ARBA00022723"/>
    </source>
</evidence>
<dbReference type="PANTHER" id="PTHR43177:SF3">
    <property type="entry name" value="PROTEIN NRFC HOMOLOG"/>
    <property type="match status" value="1"/>
</dbReference>
<evidence type="ECO:0000256" key="3">
    <source>
        <dbReference type="ARBA" id="ARBA00023004"/>
    </source>
</evidence>
<dbReference type="InterPro" id="IPR017896">
    <property type="entry name" value="4Fe4S_Fe-S-bd"/>
</dbReference>
<sequence>MDLKKFGKWLKSLKNEGVEHLPVEERRAFLKMGLKVTGVFAGGTILSLVSKAEEVFGAAPEYVDKFPYKPHYSMVLITDRCVDCQLCMEACVRTNHVPPYGWRTKIFERRLVVGPQQYERQFMPVLCNHCNVPPCVRVCPTKATYKDKKTGIVRMNPKKCIGCKTCMVACPYNMRYFNEERRAVDKCDFCWESRLSKGETLTACAAACPAGVRIFGDLADPESKVYKIVHDPSRVIWVLRPETGAKPNVFYTIDGLG</sequence>
<gene>
    <name evidence="6" type="ORF">ENJ96_08835</name>
</gene>
<dbReference type="EMBL" id="DROK01000262">
    <property type="protein sequence ID" value="HHI97938.1"/>
    <property type="molecule type" value="Genomic_DNA"/>
</dbReference>
<dbReference type="Gene3D" id="3.30.70.20">
    <property type="match status" value="2"/>
</dbReference>
<protein>
    <submittedName>
        <fullName evidence="6">4Fe-4S dicluster domain-containing protein</fullName>
    </submittedName>
</protein>
<evidence type="ECO:0000256" key="4">
    <source>
        <dbReference type="ARBA" id="ARBA00023014"/>
    </source>
</evidence>
<dbReference type="GO" id="GO:0046872">
    <property type="term" value="F:metal ion binding"/>
    <property type="evidence" value="ECO:0007669"/>
    <property type="project" value="UniProtKB-KW"/>
</dbReference>